<feature type="chain" id="PRO_5047395742" description="DUF481 domain-containing protein" evidence="1">
    <location>
        <begin position="22"/>
        <end position="356"/>
    </location>
</feature>
<keyword evidence="3" id="KW-1185">Reference proteome</keyword>
<evidence type="ECO:0000313" key="2">
    <source>
        <dbReference type="EMBL" id="CAH0991210.1"/>
    </source>
</evidence>
<sequence>MFLRVLLILCFATLLPLVSHADEDWNPTPPKAEKWDWLQLTSGEWLKGEVIVLYNDAVEFDSDELDEVTIDLEDIKSLRTAQVLEVRFLGGIDRVGQITMIDDQLHFNGEEQGYSRHAILSATAGEAKESNYWVAKFSLGANIRQGNSDQVDITSSLKAKRRTVGNRLDFDYIANYSQLDNEETADNQRFNFSWDRFIRDRLFWRPIFLEYLHDPFQNINSKYTVGTGLGYDIVDNDRTEWNIVAGPAFQQTQFITVEEGKNDRENTGSFGLSSDYEYEITGDIDYFLNYSGNFVNSASGTYNHYLSTGLEIELTKMLDLDISLNWDHTKNPQADEDGITPKSDDLRLVVGIGIEY</sequence>
<protein>
    <recommendedName>
        <fullName evidence="4">DUF481 domain-containing protein</fullName>
    </recommendedName>
</protein>
<reference evidence="2" key="1">
    <citation type="submission" date="2021-12" db="EMBL/GenBank/DDBJ databases">
        <authorList>
            <person name="Rodrigo-Torres L."/>
            <person name="Arahal R. D."/>
            <person name="Lucena T."/>
        </authorList>
    </citation>
    <scope>NUCLEOTIDE SEQUENCE</scope>
    <source>
        <strain evidence="2">CECT 8267</strain>
    </source>
</reference>
<accession>A0ABN8EHQ8</accession>
<dbReference type="Proteomes" id="UP000838100">
    <property type="component" value="Unassembled WGS sequence"/>
</dbReference>
<dbReference type="Pfam" id="PF04338">
    <property type="entry name" value="DUF481"/>
    <property type="match status" value="1"/>
</dbReference>
<evidence type="ECO:0000313" key="3">
    <source>
        <dbReference type="Proteomes" id="UP000838100"/>
    </source>
</evidence>
<proteinExistence type="predicted"/>
<feature type="signal peptide" evidence="1">
    <location>
        <begin position="1"/>
        <end position="21"/>
    </location>
</feature>
<gene>
    <name evidence="2" type="ORF">SIN8267_01312</name>
</gene>
<keyword evidence="1" id="KW-0732">Signal</keyword>
<name>A0ABN8EHQ8_9GAMM</name>
<dbReference type="RefSeq" id="WP_237443867.1">
    <property type="nucleotide sequence ID" value="NZ_CAKLPX010000001.1"/>
</dbReference>
<dbReference type="EMBL" id="CAKLPX010000001">
    <property type="protein sequence ID" value="CAH0991210.1"/>
    <property type="molecule type" value="Genomic_DNA"/>
</dbReference>
<comment type="caution">
    <text evidence="2">The sequence shown here is derived from an EMBL/GenBank/DDBJ whole genome shotgun (WGS) entry which is preliminary data.</text>
</comment>
<dbReference type="InterPro" id="IPR007433">
    <property type="entry name" value="DUF481"/>
</dbReference>
<evidence type="ECO:0000256" key="1">
    <source>
        <dbReference type="SAM" id="SignalP"/>
    </source>
</evidence>
<organism evidence="2 3">
    <name type="scientific">Sinobacterium norvegicum</name>
    <dbReference type="NCBI Taxonomy" id="1641715"/>
    <lineage>
        <taxon>Bacteria</taxon>
        <taxon>Pseudomonadati</taxon>
        <taxon>Pseudomonadota</taxon>
        <taxon>Gammaproteobacteria</taxon>
        <taxon>Cellvibrionales</taxon>
        <taxon>Spongiibacteraceae</taxon>
        <taxon>Sinobacterium</taxon>
    </lineage>
</organism>
<evidence type="ECO:0008006" key="4">
    <source>
        <dbReference type="Google" id="ProtNLM"/>
    </source>
</evidence>